<name>A0ABD3EIJ0_9LAMI</name>
<organism evidence="7 8">
    <name type="scientific">Castilleja foliolosa</name>
    <dbReference type="NCBI Taxonomy" id="1961234"/>
    <lineage>
        <taxon>Eukaryota</taxon>
        <taxon>Viridiplantae</taxon>
        <taxon>Streptophyta</taxon>
        <taxon>Embryophyta</taxon>
        <taxon>Tracheophyta</taxon>
        <taxon>Spermatophyta</taxon>
        <taxon>Magnoliopsida</taxon>
        <taxon>eudicotyledons</taxon>
        <taxon>Gunneridae</taxon>
        <taxon>Pentapetalae</taxon>
        <taxon>asterids</taxon>
        <taxon>lamiids</taxon>
        <taxon>Lamiales</taxon>
        <taxon>Orobanchaceae</taxon>
        <taxon>Pedicularideae</taxon>
        <taxon>Castillejinae</taxon>
        <taxon>Castilleja</taxon>
    </lineage>
</organism>
<dbReference type="Pfam" id="PF01150">
    <property type="entry name" value="GDA1_CD39"/>
    <property type="match status" value="1"/>
</dbReference>
<dbReference type="PANTHER" id="PTHR11782:SF3">
    <property type="entry name" value="APYRASE 6-RELATED"/>
    <property type="match status" value="1"/>
</dbReference>
<feature type="region of interest" description="Disordered" evidence="5">
    <location>
        <begin position="1"/>
        <end position="39"/>
    </location>
</feature>
<sequence length="511" mass="58073">MRRPNARTVVNPNSDEIKAMDPIRLNPRSTRPGFRSPSNKHPNPGLRFCFYTSISAALVLFCYILFFGNKTHESKKYGVVIDGGSTGTRIHVFKYEVRDGNLVLDLSEKRLVSMRVNPGLSAHVDDPDMAGHAVMELVEFAKRNVVRDQWGDTEIRLMATAGMRLLRDEDQVRILNACRRVLRASGFRFRDDWASVISGSDEGLYAWVVANYALGTLGTEPSQTTGIIELGGASAQVTFVSDEPMPPEFSRKIKYGNFTYNLYSHSLLQFGQNVAFELLKESLVSGGTNEPLQRDKPIDPCTPKGYAHNDEFSECRSASLKLLQNDQDKCSYRKCYIGSTFIPKLQGKFLATENFFHTSKFFRLNEKTFLSDLVVAGQEFCGEDWSKLTHKYNSLDEEELLRYCFSSAYIVALLHDSLGIDLHDHRIEYANQVQNIPLDWALGAFILHRASELDVKHSDWMGTVKLPLVFGIFLVLVIVLWFVMKRRKPQLKTIYDLEKGKYIVTRIGRYS</sequence>
<dbReference type="Gene3D" id="3.30.420.150">
    <property type="entry name" value="Exopolyphosphatase. Domain 2"/>
    <property type="match status" value="1"/>
</dbReference>
<dbReference type="PANTHER" id="PTHR11782">
    <property type="entry name" value="ADENOSINE/GUANOSINE DIPHOSPHATASE"/>
    <property type="match status" value="1"/>
</dbReference>
<dbReference type="InterPro" id="IPR000407">
    <property type="entry name" value="GDA1_CD39_NTPase"/>
</dbReference>
<reference evidence="8" key="1">
    <citation type="journal article" date="2024" name="IScience">
        <title>Strigolactones Initiate the Formation of Haustorium-like Structures in Castilleja.</title>
        <authorList>
            <person name="Buerger M."/>
            <person name="Peterson D."/>
            <person name="Chory J."/>
        </authorList>
    </citation>
    <scope>NUCLEOTIDE SEQUENCE [LARGE SCALE GENOMIC DNA]</scope>
</reference>
<feature type="active site" description="Proton acceptor" evidence="3">
    <location>
        <position position="202"/>
    </location>
</feature>
<evidence type="ECO:0000256" key="4">
    <source>
        <dbReference type="PIRSR" id="PIRSR600407-2"/>
    </source>
</evidence>
<protein>
    <recommendedName>
        <fullName evidence="9">Apyrase</fullName>
    </recommendedName>
</protein>
<feature type="binding site" evidence="4">
    <location>
        <begin position="232"/>
        <end position="236"/>
    </location>
    <ligand>
        <name>ATP</name>
        <dbReference type="ChEBI" id="CHEBI:30616"/>
    </ligand>
</feature>
<proteinExistence type="inferred from homology"/>
<evidence type="ECO:0000256" key="6">
    <source>
        <dbReference type="SAM" id="Phobius"/>
    </source>
</evidence>
<keyword evidence="6" id="KW-0812">Transmembrane</keyword>
<gene>
    <name evidence="7" type="ORF">CASFOL_003914</name>
</gene>
<keyword evidence="6" id="KW-1133">Transmembrane helix</keyword>
<keyword evidence="4" id="KW-0067">ATP-binding</keyword>
<dbReference type="EMBL" id="JAVIJP010000005">
    <property type="protein sequence ID" value="KAL3654233.1"/>
    <property type="molecule type" value="Genomic_DNA"/>
</dbReference>
<evidence type="ECO:0000256" key="5">
    <source>
        <dbReference type="SAM" id="MobiDB-lite"/>
    </source>
</evidence>
<keyword evidence="8" id="KW-1185">Reference proteome</keyword>
<evidence type="ECO:0000256" key="2">
    <source>
        <dbReference type="ARBA" id="ARBA00022801"/>
    </source>
</evidence>
<keyword evidence="4" id="KW-0547">Nucleotide-binding</keyword>
<evidence type="ECO:0000256" key="3">
    <source>
        <dbReference type="PIRSR" id="PIRSR600407-1"/>
    </source>
</evidence>
<keyword evidence="6" id="KW-0472">Membrane</keyword>
<keyword evidence="2" id="KW-0378">Hydrolase</keyword>
<dbReference type="GO" id="GO:0016787">
    <property type="term" value="F:hydrolase activity"/>
    <property type="evidence" value="ECO:0007669"/>
    <property type="project" value="UniProtKB-KW"/>
</dbReference>
<feature type="transmembrane region" description="Helical" evidence="6">
    <location>
        <begin position="48"/>
        <end position="67"/>
    </location>
</feature>
<evidence type="ECO:0000256" key="1">
    <source>
        <dbReference type="ARBA" id="ARBA00009283"/>
    </source>
</evidence>
<comment type="similarity">
    <text evidence="1">Belongs to the GDA1/CD39 NTPase family.</text>
</comment>
<dbReference type="AlphaFoldDB" id="A0ABD3EIJ0"/>
<evidence type="ECO:0000313" key="7">
    <source>
        <dbReference type="EMBL" id="KAL3654233.1"/>
    </source>
</evidence>
<feature type="transmembrane region" description="Helical" evidence="6">
    <location>
        <begin position="466"/>
        <end position="484"/>
    </location>
</feature>
<dbReference type="Proteomes" id="UP001632038">
    <property type="component" value="Unassembled WGS sequence"/>
</dbReference>
<evidence type="ECO:0008006" key="9">
    <source>
        <dbReference type="Google" id="ProtNLM"/>
    </source>
</evidence>
<evidence type="ECO:0000313" key="8">
    <source>
        <dbReference type="Proteomes" id="UP001632038"/>
    </source>
</evidence>
<dbReference type="Gene3D" id="3.30.420.40">
    <property type="match status" value="1"/>
</dbReference>
<accession>A0ABD3EIJ0</accession>
<comment type="caution">
    <text evidence="7">The sequence shown here is derived from an EMBL/GenBank/DDBJ whole genome shotgun (WGS) entry which is preliminary data.</text>
</comment>